<dbReference type="PANTHER" id="PTHR23024">
    <property type="entry name" value="ARYLACETAMIDE DEACETYLASE"/>
    <property type="match status" value="1"/>
</dbReference>
<dbReference type="PANTHER" id="PTHR23024:SF339">
    <property type="entry name" value="ALPHA_BETA HYDROLASE FOLD-3 DOMAIN-CONTAINING PROTEIN"/>
    <property type="match status" value="1"/>
</dbReference>
<dbReference type="SUPFAM" id="SSF53474">
    <property type="entry name" value="alpha/beta-Hydrolases"/>
    <property type="match status" value="1"/>
</dbReference>
<dbReference type="GO" id="GO:0017000">
    <property type="term" value="P:antibiotic biosynthetic process"/>
    <property type="evidence" value="ECO:0007669"/>
    <property type="project" value="UniProtKB-ARBA"/>
</dbReference>
<proteinExistence type="predicted"/>
<dbReference type="InterPro" id="IPR013094">
    <property type="entry name" value="AB_hydrolase_3"/>
</dbReference>
<evidence type="ECO:0000313" key="3">
    <source>
        <dbReference type="Proteomes" id="UP001146351"/>
    </source>
</evidence>
<organism evidence="2 3">
    <name type="scientific">Penicillium capsulatum</name>
    <dbReference type="NCBI Taxonomy" id="69766"/>
    <lineage>
        <taxon>Eukaryota</taxon>
        <taxon>Fungi</taxon>
        <taxon>Dikarya</taxon>
        <taxon>Ascomycota</taxon>
        <taxon>Pezizomycotina</taxon>
        <taxon>Eurotiomycetes</taxon>
        <taxon>Eurotiomycetidae</taxon>
        <taxon>Eurotiales</taxon>
        <taxon>Aspergillaceae</taxon>
        <taxon>Penicillium</taxon>
    </lineage>
</organism>
<feature type="domain" description="Alpha/beta hydrolase fold-3" evidence="1">
    <location>
        <begin position="47"/>
        <end position="167"/>
    </location>
</feature>
<dbReference type="EMBL" id="JAPQKO010000005">
    <property type="protein sequence ID" value="KAJ5162143.1"/>
    <property type="molecule type" value="Genomic_DNA"/>
</dbReference>
<dbReference type="OrthoDB" id="19653at2759"/>
<evidence type="ECO:0000259" key="1">
    <source>
        <dbReference type="Pfam" id="PF07859"/>
    </source>
</evidence>
<dbReference type="GO" id="GO:0016787">
    <property type="term" value="F:hydrolase activity"/>
    <property type="evidence" value="ECO:0007669"/>
    <property type="project" value="InterPro"/>
</dbReference>
<dbReference type="InterPro" id="IPR029058">
    <property type="entry name" value="AB_hydrolase_fold"/>
</dbReference>
<dbReference type="Pfam" id="PF07859">
    <property type="entry name" value="Abhydrolase_3"/>
    <property type="match status" value="1"/>
</dbReference>
<dbReference type="InterPro" id="IPR050466">
    <property type="entry name" value="Carboxylest/Gibb_receptor"/>
</dbReference>
<evidence type="ECO:0000313" key="2">
    <source>
        <dbReference type="EMBL" id="KAJ5162143.1"/>
    </source>
</evidence>
<sequence>MAVPNDPTKLDGFDVIQAPYKSVGDHEIRTDIVVPQGTSNGKRPVILRFHGGGLAMGDSLFMYFWPRWLSDLALEKGAVVISPNYRLMPEGSSADSYDDIDDFWSWVHSPALTDLLAKHTTPTELDLTRIFTAGDSAGGMLSLYLALAHPTDIRAASASYPWMTPESELFTPEKVAQPFGVHIPEPVFEEMQSSVTLGTPMSSAGTQDRLNFLLGLMEYGKMAELYKQGAAAGPRERFYPMAKLEQPGAQIPRGGIVVLQGRHDSVVPLASVEPWVARAREVFSEDQISFAVRDGEHEFDESIHYEEPWLREVLQKHVEAWLA</sequence>
<gene>
    <name evidence="2" type="ORF">N7492_007535</name>
</gene>
<name>A0A9W9I004_9EURO</name>
<keyword evidence="3" id="KW-1185">Reference proteome</keyword>
<dbReference type="Proteomes" id="UP001146351">
    <property type="component" value="Unassembled WGS sequence"/>
</dbReference>
<reference evidence="2" key="2">
    <citation type="journal article" date="2023" name="IMA Fungus">
        <title>Comparative genomic study of the Penicillium genus elucidates a diverse pangenome and 15 lateral gene transfer events.</title>
        <authorList>
            <person name="Petersen C."/>
            <person name="Sorensen T."/>
            <person name="Nielsen M.R."/>
            <person name="Sondergaard T.E."/>
            <person name="Sorensen J.L."/>
            <person name="Fitzpatrick D.A."/>
            <person name="Frisvad J.C."/>
            <person name="Nielsen K.L."/>
        </authorList>
    </citation>
    <scope>NUCLEOTIDE SEQUENCE</scope>
    <source>
        <strain evidence="2">IBT 21917</strain>
    </source>
</reference>
<dbReference type="Gene3D" id="3.40.50.1820">
    <property type="entry name" value="alpha/beta hydrolase"/>
    <property type="match status" value="1"/>
</dbReference>
<comment type="caution">
    <text evidence="2">The sequence shown here is derived from an EMBL/GenBank/DDBJ whole genome shotgun (WGS) entry which is preliminary data.</text>
</comment>
<reference evidence="2" key="1">
    <citation type="submission" date="2022-11" db="EMBL/GenBank/DDBJ databases">
        <authorList>
            <person name="Petersen C."/>
        </authorList>
    </citation>
    <scope>NUCLEOTIDE SEQUENCE</scope>
    <source>
        <strain evidence="2">IBT 21917</strain>
    </source>
</reference>
<dbReference type="GO" id="GO:0072330">
    <property type="term" value="P:monocarboxylic acid biosynthetic process"/>
    <property type="evidence" value="ECO:0007669"/>
    <property type="project" value="UniProtKB-ARBA"/>
</dbReference>
<dbReference type="AlphaFoldDB" id="A0A9W9I004"/>
<accession>A0A9W9I004</accession>
<protein>
    <recommendedName>
        <fullName evidence="1">Alpha/beta hydrolase fold-3 domain-containing protein</fullName>
    </recommendedName>
</protein>